<evidence type="ECO:0000313" key="8">
    <source>
        <dbReference type="EMBL" id="EFJ46939.1"/>
    </source>
</evidence>
<dbReference type="KEGG" id="vcn:VOLCADRAFT_62042"/>
<dbReference type="InterPro" id="IPR008948">
    <property type="entry name" value="L-Aspartase-like"/>
</dbReference>
<dbReference type="GO" id="GO:0005739">
    <property type="term" value="C:mitochondrion"/>
    <property type="evidence" value="ECO:0007669"/>
    <property type="project" value="TreeGrafter"/>
</dbReference>
<dbReference type="STRING" id="3068.D8U0G0"/>
<dbReference type="PANTHER" id="PTHR11444:SF1">
    <property type="entry name" value="FUMARATE HYDRATASE, MITOCHONDRIAL"/>
    <property type="match status" value="1"/>
</dbReference>
<dbReference type="Pfam" id="PF10415">
    <property type="entry name" value="FumaraseC_C"/>
    <property type="match status" value="1"/>
</dbReference>
<dbReference type="EC" id="4.2.1.2" evidence="2"/>
<dbReference type="InterPro" id="IPR022761">
    <property type="entry name" value="Fumarate_lyase_N"/>
</dbReference>
<proteinExistence type="inferred from homology"/>
<dbReference type="Gene3D" id="1.10.275.10">
    <property type="entry name" value="Fumarase/aspartase (N-terminal domain)"/>
    <property type="match status" value="1"/>
</dbReference>
<evidence type="ECO:0000313" key="9">
    <source>
        <dbReference type="Proteomes" id="UP000001058"/>
    </source>
</evidence>
<dbReference type="GO" id="GO:0006106">
    <property type="term" value="P:fumarate metabolic process"/>
    <property type="evidence" value="ECO:0007669"/>
    <property type="project" value="InterPro"/>
</dbReference>
<gene>
    <name evidence="8" type="primary">fum2</name>
    <name evidence="8" type="ORF">VOLCADRAFT_62042</name>
</gene>
<dbReference type="InterPro" id="IPR018951">
    <property type="entry name" value="Fumarase_C_C"/>
</dbReference>
<keyword evidence="9" id="KW-1185">Reference proteome</keyword>
<reference evidence="8 9" key="1">
    <citation type="journal article" date="2010" name="Science">
        <title>Genomic analysis of organismal complexity in the multicellular green alga Volvox carteri.</title>
        <authorList>
            <person name="Prochnik S.E."/>
            <person name="Umen J."/>
            <person name="Nedelcu A.M."/>
            <person name="Hallmann A."/>
            <person name="Miller S.M."/>
            <person name="Nishii I."/>
            <person name="Ferris P."/>
            <person name="Kuo A."/>
            <person name="Mitros T."/>
            <person name="Fritz-Laylin L.K."/>
            <person name="Hellsten U."/>
            <person name="Chapman J."/>
            <person name="Simakov O."/>
            <person name="Rensing S.A."/>
            <person name="Terry A."/>
            <person name="Pangilinan J."/>
            <person name="Kapitonov V."/>
            <person name="Jurka J."/>
            <person name="Salamov A."/>
            <person name="Shapiro H."/>
            <person name="Schmutz J."/>
            <person name="Grimwood J."/>
            <person name="Lindquist E."/>
            <person name="Lucas S."/>
            <person name="Grigoriev I.V."/>
            <person name="Schmitt R."/>
            <person name="Kirk D."/>
            <person name="Rokhsar D.S."/>
        </authorList>
    </citation>
    <scope>NUCLEOTIDE SEQUENCE [LARGE SCALE GENOMIC DNA]</scope>
    <source>
        <strain evidence="9">f. Nagariensis / Eve</strain>
    </source>
</reference>
<dbReference type="PRINTS" id="PR00149">
    <property type="entry name" value="FUMRATELYASE"/>
</dbReference>
<sequence length="559" mass="58621">MNLGGHKPITCAVTRPTQHPLTQHPPTHPQPLRTRHKPTFATSTNDQRPTTNPIQDTMGPVEVPADRYWGAQTQRALEHFQFGDPHTERVPEALIRALGLVKRAAAEVNTQAGLLRPELGRAVMAAAGEVAEGRLGAHFPLLTWQTGSGTQTNMNANEVIARRAAEILAATSPNGATAVHPNDHVNLGQSSNDTFPTAMHVAVALQVHHRLLPALQGLQEALAAKSHEFARIIKIGRTHTQDATPLTLGQEFSGYATQVQYGIERVRHAMGHVYMLAQGGTAVGTGLNTFRGFAEAVAEALARDTGLPFVTAPNKFEALAAHDAAVHLSGALNTLADGYTVHLQIGNDIRLLGSGPRCGIGELLLPANEPGSSIMPGKVVNPTQVEALIMVCALVMGNHTAVTVAGSAAGGQLELNTCKPLIAAAVLRSTGLLADAVRSFTVHLVSGLRADEARIARLVLGALMLVTALNPVIGYDAAARVAKKAHSEGITLREAALDLGLVSGEEFDRVVQPSKMLAPYDLPAFVGSGGGDGDAAAAAAINTRSFTEDGARPDGSFGS</sequence>
<dbReference type="FunCoup" id="D8U0G0">
    <property type="interactions" value="1496"/>
</dbReference>
<dbReference type="GeneID" id="9628312"/>
<protein>
    <recommendedName>
        <fullName evidence="2">fumarate hydratase</fullName>
        <ecNumber evidence="2">4.2.1.2</ecNumber>
    </recommendedName>
</protein>
<keyword evidence="3" id="KW-0456">Lyase</keyword>
<feature type="compositionally biased region" description="Polar residues" evidence="5">
    <location>
        <begin position="40"/>
        <end position="55"/>
    </location>
</feature>
<accession>D8U0G0</accession>
<organism evidence="9">
    <name type="scientific">Volvox carteri f. nagariensis</name>
    <dbReference type="NCBI Taxonomy" id="3068"/>
    <lineage>
        <taxon>Eukaryota</taxon>
        <taxon>Viridiplantae</taxon>
        <taxon>Chlorophyta</taxon>
        <taxon>core chlorophytes</taxon>
        <taxon>Chlorophyceae</taxon>
        <taxon>CS clade</taxon>
        <taxon>Chlamydomonadales</taxon>
        <taxon>Volvocaceae</taxon>
        <taxon>Volvox</taxon>
    </lineage>
</organism>
<evidence type="ECO:0000256" key="1">
    <source>
        <dbReference type="ARBA" id="ARBA00009084"/>
    </source>
</evidence>
<evidence type="ECO:0000256" key="3">
    <source>
        <dbReference type="ARBA" id="ARBA00023239"/>
    </source>
</evidence>
<feature type="region of interest" description="Disordered" evidence="5">
    <location>
        <begin position="1"/>
        <end position="61"/>
    </location>
</feature>
<dbReference type="InParanoid" id="D8U0G0"/>
<dbReference type="Proteomes" id="UP000001058">
    <property type="component" value="Unassembled WGS sequence"/>
</dbReference>
<evidence type="ECO:0000259" key="7">
    <source>
        <dbReference type="Pfam" id="PF10415"/>
    </source>
</evidence>
<evidence type="ECO:0000256" key="4">
    <source>
        <dbReference type="ARBA" id="ARBA00051302"/>
    </source>
</evidence>
<evidence type="ECO:0000259" key="6">
    <source>
        <dbReference type="Pfam" id="PF00206"/>
    </source>
</evidence>
<dbReference type="PANTHER" id="PTHR11444">
    <property type="entry name" value="ASPARTATEAMMONIA/ARGININOSUCCINATE/ADENYLOSUCCINATE LYASE"/>
    <property type="match status" value="1"/>
</dbReference>
<dbReference type="Gene3D" id="1.20.200.10">
    <property type="entry name" value="Fumarase/aspartase (Central domain)"/>
    <property type="match status" value="1"/>
</dbReference>
<feature type="compositionally biased region" description="Low complexity" evidence="5">
    <location>
        <begin position="14"/>
        <end position="25"/>
    </location>
</feature>
<evidence type="ECO:0000256" key="5">
    <source>
        <dbReference type="SAM" id="MobiDB-lite"/>
    </source>
</evidence>
<comment type="similarity">
    <text evidence="1">Belongs to the class-II fumarase/aspartase family. Fumarase subfamily.</text>
</comment>
<dbReference type="Pfam" id="PF00206">
    <property type="entry name" value="Lyase_1"/>
    <property type="match status" value="1"/>
</dbReference>
<feature type="domain" description="Fumarate lyase N-terminal" evidence="6">
    <location>
        <begin position="59"/>
        <end position="397"/>
    </location>
</feature>
<feature type="domain" description="Fumarase C C-terminal" evidence="7">
    <location>
        <begin position="465"/>
        <end position="517"/>
    </location>
</feature>
<dbReference type="FunFam" id="1.10.40.30:FF:000002">
    <property type="entry name" value="Fumarate hydratase class II"/>
    <property type="match status" value="1"/>
</dbReference>
<dbReference type="OrthoDB" id="1738025at2759"/>
<comment type="catalytic activity">
    <reaction evidence="4">
        <text>(S)-malate = fumarate + H2O</text>
        <dbReference type="Rhea" id="RHEA:12460"/>
        <dbReference type="ChEBI" id="CHEBI:15377"/>
        <dbReference type="ChEBI" id="CHEBI:15589"/>
        <dbReference type="ChEBI" id="CHEBI:29806"/>
        <dbReference type="EC" id="4.2.1.2"/>
    </reaction>
    <physiologicalReaction direction="left-to-right" evidence="4">
        <dbReference type="Rhea" id="RHEA:12461"/>
    </physiologicalReaction>
    <physiologicalReaction direction="right-to-left" evidence="4">
        <dbReference type="Rhea" id="RHEA:12462"/>
    </physiologicalReaction>
</comment>
<dbReference type="AlphaFoldDB" id="D8U0G0"/>
<evidence type="ECO:0000256" key="2">
    <source>
        <dbReference type="ARBA" id="ARBA00012921"/>
    </source>
</evidence>
<dbReference type="InterPro" id="IPR024083">
    <property type="entry name" value="Fumarase/histidase_N"/>
</dbReference>
<dbReference type="RefSeq" id="XP_002952148.1">
    <property type="nucleotide sequence ID" value="XM_002952102.1"/>
</dbReference>
<dbReference type="HAMAP" id="MF_00743">
    <property type="entry name" value="FumaraseC"/>
    <property type="match status" value="1"/>
</dbReference>
<dbReference type="GO" id="GO:0006099">
    <property type="term" value="P:tricarboxylic acid cycle"/>
    <property type="evidence" value="ECO:0007669"/>
    <property type="project" value="InterPro"/>
</dbReference>
<dbReference type="eggNOG" id="KOG1317">
    <property type="taxonomic scope" value="Eukaryota"/>
</dbReference>
<dbReference type="FunFam" id="1.10.275.10:FF:000001">
    <property type="entry name" value="Fumarate hydratase, mitochondrial"/>
    <property type="match status" value="1"/>
</dbReference>
<dbReference type="EMBL" id="GL378348">
    <property type="protein sequence ID" value="EFJ46939.1"/>
    <property type="molecule type" value="Genomic_DNA"/>
</dbReference>
<dbReference type="Gene3D" id="1.10.40.30">
    <property type="entry name" value="Fumarase/aspartase (C-terminal domain)"/>
    <property type="match status" value="1"/>
</dbReference>
<name>D8U0G0_VOLCA</name>
<dbReference type="GO" id="GO:0051262">
    <property type="term" value="P:protein tetramerization"/>
    <property type="evidence" value="ECO:0007669"/>
    <property type="project" value="UniProtKB-ARBA"/>
</dbReference>
<dbReference type="GO" id="GO:0006108">
    <property type="term" value="P:malate metabolic process"/>
    <property type="evidence" value="ECO:0007669"/>
    <property type="project" value="UniProtKB-ARBA"/>
</dbReference>
<dbReference type="InterPro" id="IPR005677">
    <property type="entry name" value="Fum_hydII"/>
</dbReference>
<dbReference type="GO" id="GO:0004333">
    <property type="term" value="F:fumarate hydratase activity"/>
    <property type="evidence" value="ECO:0007669"/>
    <property type="project" value="UniProtKB-EC"/>
</dbReference>
<dbReference type="InterPro" id="IPR000362">
    <property type="entry name" value="Fumarate_lyase_fam"/>
</dbReference>
<dbReference type="FunFam" id="1.20.200.10:FF:000001">
    <property type="entry name" value="Fumarate hydratase, mitochondrial"/>
    <property type="match status" value="1"/>
</dbReference>
<dbReference type="CDD" id="cd01362">
    <property type="entry name" value="Fumarase_classII"/>
    <property type="match status" value="1"/>
</dbReference>
<dbReference type="SUPFAM" id="SSF48557">
    <property type="entry name" value="L-aspartase-like"/>
    <property type="match status" value="1"/>
</dbReference>